<evidence type="ECO:0000256" key="2">
    <source>
        <dbReference type="ARBA" id="ARBA00007362"/>
    </source>
</evidence>
<evidence type="ECO:0000256" key="5">
    <source>
        <dbReference type="ARBA" id="ARBA00023136"/>
    </source>
</evidence>
<feature type="transmembrane region" description="Helical" evidence="7">
    <location>
        <begin position="115"/>
        <end position="134"/>
    </location>
</feature>
<protein>
    <submittedName>
        <fullName evidence="9">EamA family transporter</fullName>
    </submittedName>
</protein>
<feature type="transmembrane region" description="Helical" evidence="7">
    <location>
        <begin position="202"/>
        <end position="226"/>
    </location>
</feature>
<evidence type="ECO:0000256" key="7">
    <source>
        <dbReference type="SAM" id="Phobius"/>
    </source>
</evidence>
<evidence type="ECO:0000256" key="4">
    <source>
        <dbReference type="ARBA" id="ARBA00022989"/>
    </source>
</evidence>
<evidence type="ECO:0000259" key="8">
    <source>
        <dbReference type="Pfam" id="PF00892"/>
    </source>
</evidence>
<feature type="domain" description="EamA" evidence="8">
    <location>
        <begin position="141"/>
        <end position="280"/>
    </location>
</feature>
<feature type="transmembrane region" description="Helical" evidence="7">
    <location>
        <begin position="30"/>
        <end position="51"/>
    </location>
</feature>
<reference evidence="9 10" key="1">
    <citation type="submission" date="2024-09" db="EMBL/GenBank/DDBJ databases">
        <authorList>
            <person name="Lee S.D."/>
        </authorList>
    </citation>
    <scope>NUCLEOTIDE SEQUENCE [LARGE SCALE GENOMIC DNA]</scope>
    <source>
        <strain evidence="9 10">N8-3</strain>
    </source>
</reference>
<comment type="subcellular location">
    <subcellularLocation>
        <location evidence="1">Membrane</location>
        <topology evidence="1">Multi-pass membrane protein</topology>
    </subcellularLocation>
</comment>
<dbReference type="InterPro" id="IPR037185">
    <property type="entry name" value="EmrE-like"/>
</dbReference>
<dbReference type="SUPFAM" id="SSF103481">
    <property type="entry name" value="Multidrug resistance efflux transporter EmrE"/>
    <property type="match status" value="2"/>
</dbReference>
<keyword evidence="4 7" id="KW-1133">Transmembrane helix</keyword>
<feature type="transmembrane region" description="Helical" evidence="7">
    <location>
        <begin position="58"/>
        <end position="80"/>
    </location>
</feature>
<comment type="caution">
    <text evidence="9">The sequence shown here is derived from an EMBL/GenBank/DDBJ whole genome shotgun (WGS) entry which is preliminary data.</text>
</comment>
<evidence type="ECO:0000256" key="1">
    <source>
        <dbReference type="ARBA" id="ARBA00004141"/>
    </source>
</evidence>
<dbReference type="PANTHER" id="PTHR32322">
    <property type="entry name" value="INNER MEMBRANE TRANSPORTER"/>
    <property type="match status" value="1"/>
</dbReference>
<feature type="transmembrane region" description="Helical" evidence="7">
    <location>
        <begin position="171"/>
        <end position="190"/>
    </location>
</feature>
<keyword evidence="5 7" id="KW-0472">Membrane</keyword>
<dbReference type="Proteomes" id="UP001592531">
    <property type="component" value="Unassembled WGS sequence"/>
</dbReference>
<evidence type="ECO:0000256" key="3">
    <source>
        <dbReference type="ARBA" id="ARBA00022692"/>
    </source>
</evidence>
<feature type="transmembrane region" description="Helical" evidence="7">
    <location>
        <begin position="86"/>
        <end position="108"/>
    </location>
</feature>
<evidence type="ECO:0000256" key="6">
    <source>
        <dbReference type="SAM" id="MobiDB-lite"/>
    </source>
</evidence>
<evidence type="ECO:0000313" key="10">
    <source>
        <dbReference type="Proteomes" id="UP001592531"/>
    </source>
</evidence>
<organism evidence="9 10">
    <name type="scientific">Streptacidiphilus cavernicola</name>
    <dbReference type="NCBI Taxonomy" id="3342716"/>
    <lineage>
        <taxon>Bacteria</taxon>
        <taxon>Bacillati</taxon>
        <taxon>Actinomycetota</taxon>
        <taxon>Actinomycetes</taxon>
        <taxon>Kitasatosporales</taxon>
        <taxon>Streptomycetaceae</taxon>
        <taxon>Streptacidiphilus</taxon>
    </lineage>
</organism>
<feature type="transmembrane region" description="Helical" evidence="7">
    <location>
        <begin position="262"/>
        <end position="282"/>
    </location>
</feature>
<dbReference type="InterPro" id="IPR000620">
    <property type="entry name" value="EamA_dom"/>
</dbReference>
<evidence type="ECO:0000313" key="9">
    <source>
        <dbReference type="EMBL" id="MFC1418883.1"/>
    </source>
</evidence>
<dbReference type="RefSeq" id="WP_380537673.1">
    <property type="nucleotide sequence ID" value="NZ_JBHFAB010000014.1"/>
</dbReference>
<gene>
    <name evidence="9" type="ORF">ACEZDE_19920</name>
</gene>
<sequence length="311" mass="32323">MKPLHAALALVVAAIWGANFVVIDVGLKDFPPLLFSALRFLLAALPAVFLVGRPRVAWRWVLTVGLVLGVMKFSLLFIGMKAGMPAGLSSLVLQVQAVLTVAFAAVLLRERPRRAQLVGLGIAACGIVMVGASSSGSVPLKAFLLIIAAGVCWGLANVATRKAGPPDMFRFMVWVSAVPPIPLLLLSGTFEGVHQDLDALRGITFTGIASTVYVAWAATLFGYAAWGYLIRAYGTGAVAPYALAIPIFGMATAWAAQGERMTPSTGLAALLVIAGIAVSSLWPSGGTVPLRRAPEQASDSAAPAETADSTS</sequence>
<feature type="domain" description="EamA" evidence="8">
    <location>
        <begin position="7"/>
        <end position="130"/>
    </location>
</feature>
<feature type="transmembrane region" description="Helical" evidence="7">
    <location>
        <begin position="238"/>
        <end position="256"/>
    </location>
</feature>
<accession>A0ABV6VYY7</accession>
<dbReference type="InterPro" id="IPR050638">
    <property type="entry name" value="AA-Vitamin_Transporters"/>
</dbReference>
<feature type="region of interest" description="Disordered" evidence="6">
    <location>
        <begin position="291"/>
        <end position="311"/>
    </location>
</feature>
<dbReference type="EMBL" id="JBHFAB010000014">
    <property type="protein sequence ID" value="MFC1418883.1"/>
    <property type="molecule type" value="Genomic_DNA"/>
</dbReference>
<keyword evidence="10" id="KW-1185">Reference proteome</keyword>
<keyword evidence="3 7" id="KW-0812">Transmembrane</keyword>
<name>A0ABV6VYY7_9ACTN</name>
<dbReference type="PANTHER" id="PTHR32322:SF9">
    <property type="entry name" value="AMINO-ACID METABOLITE EFFLUX PUMP-RELATED"/>
    <property type="match status" value="1"/>
</dbReference>
<dbReference type="Pfam" id="PF00892">
    <property type="entry name" value="EamA"/>
    <property type="match status" value="2"/>
</dbReference>
<comment type="similarity">
    <text evidence="2">Belongs to the EamA transporter family.</text>
</comment>
<feature type="transmembrane region" description="Helical" evidence="7">
    <location>
        <begin position="140"/>
        <end position="159"/>
    </location>
</feature>
<proteinExistence type="inferred from homology"/>